<protein>
    <recommendedName>
        <fullName evidence="1">Carrier domain-containing protein</fullName>
    </recommendedName>
</protein>
<organism evidence="2 3">
    <name type="scientific">Solemya elarraichensis gill symbiont</name>
    <dbReference type="NCBI Taxonomy" id="1918949"/>
    <lineage>
        <taxon>Bacteria</taxon>
        <taxon>Pseudomonadati</taxon>
        <taxon>Pseudomonadota</taxon>
        <taxon>Gammaproteobacteria</taxon>
        <taxon>sulfur-oxidizing symbionts</taxon>
    </lineage>
</organism>
<dbReference type="Pfam" id="PF00550">
    <property type="entry name" value="PP-binding"/>
    <property type="match status" value="1"/>
</dbReference>
<dbReference type="Gene3D" id="1.10.1200.10">
    <property type="entry name" value="ACP-like"/>
    <property type="match status" value="1"/>
</dbReference>
<accession>A0A1T2L9L3</accession>
<dbReference type="InterPro" id="IPR036736">
    <property type="entry name" value="ACP-like_sf"/>
</dbReference>
<dbReference type="PROSITE" id="PS50075">
    <property type="entry name" value="CARRIER"/>
    <property type="match status" value="1"/>
</dbReference>
<evidence type="ECO:0000313" key="2">
    <source>
        <dbReference type="EMBL" id="OOZ41783.1"/>
    </source>
</evidence>
<dbReference type="InterPro" id="IPR009081">
    <property type="entry name" value="PP-bd_ACP"/>
</dbReference>
<proteinExistence type="predicted"/>
<comment type="caution">
    <text evidence="2">The sequence shown here is derived from an EMBL/GenBank/DDBJ whole genome shotgun (WGS) entry which is preliminary data.</text>
</comment>
<name>A0A1T2L9L3_9GAMM</name>
<dbReference type="Proteomes" id="UP000190198">
    <property type="component" value="Unassembled WGS sequence"/>
</dbReference>
<feature type="domain" description="Carrier" evidence="1">
    <location>
        <begin position="1"/>
        <end position="83"/>
    </location>
</feature>
<dbReference type="OrthoDB" id="9888836at2"/>
<dbReference type="EMBL" id="MPRK01000053">
    <property type="protein sequence ID" value="OOZ41783.1"/>
    <property type="molecule type" value="Genomic_DNA"/>
</dbReference>
<evidence type="ECO:0000313" key="3">
    <source>
        <dbReference type="Proteomes" id="UP000190198"/>
    </source>
</evidence>
<evidence type="ECO:0000259" key="1">
    <source>
        <dbReference type="PROSITE" id="PS50075"/>
    </source>
</evidence>
<sequence length="85" mass="9843">MTQDEILKTLLDELYDLTVSTDIDLKNHAHPGSVKFEELRLDSLDTLMMAMNVEEKLDLELEVAEFPRDATLDEFAEYILELINQ</sequence>
<keyword evidence="3" id="KW-1185">Reference proteome</keyword>
<dbReference type="RefSeq" id="WP_078476589.1">
    <property type="nucleotide sequence ID" value="NZ_MPRK01000053.1"/>
</dbReference>
<dbReference type="SUPFAM" id="SSF47336">
    <property type="entry name" value="ACP-like"/>
    <property type="match status" value="1"/>
</dbReference>
<reference evidence="2 3" key="1">
    <citation type="submission" date="2016-11" db="EMBL/GenBank/DDBJ databases">
        <title>Mixed transmission modes and dynamic genome evolution in an obligate animal-bacterial symbiosis.</title>
        <authorList>
            <person name="Russell S.L."/>
            <person name="Corbett-Detig R.B."/>
            <person name="Cavanaugh C.M."/>
        </authorList>
    </citation>
    <scope>NUCLEOTIDE SEQUENCE [LARGE SCALE GENOMIC DNA]</scope>
    <source>
        <strain evidence="2">Sp-SM6</strain>
    </source>
</reference>
<gene>
    <name evidence="2" type="ORF">BOW52_04210</name>
</gene>
<dbReference type="AlphaFoldDB" id="A0A1T2L9L3"/>